<protein>
    <submittedName>
        <fullName evidence="1">34422_t:CDS:1</fullName>
    </submittedName>
</protein>
<feature type="non-terminal residue" evidence="1">
    <location>
        <position position="1"/>
    </location>
</feature>
<gene>
    <name evidence="1" type="ORF">GMARGA_LOCUS25222</name>
</gene>
<evidence type="ECO:0000313" key="2">
    <source>
        <dbReference type="Proteomes" id="UP000789901"/>
    </source>
</evidence>
<evidence type="ECO:0000313" key="1">
    <source>
        <dbReference type="EMBL" id="CAG8810951.1"/>
    </source>
</evidence>
<proteinExistence type="predicted"/>
<accession>A0ABN7W0R9</accession>
<name>A0ABN7W0R9_GIGMA</name>
<sequence>WLKIFAKERNQLSDPKKKPRLPTNLETLKEIVNKTQPNLPTDLLIFDYDKIIPTIDALYKKFDFQAAPPYLFQLLDQPKPEWDLYDYDDAYI</sequence>
<dbReference type="Proteomes" id="UP000789901">
    <property type="component" value="Unassembled WGS sequence"/>
</dbReference>
<dbReference type="EMBL" id="CAJVQB010027672">
    <property type="protein sequence ID" value="CAG8810951.1"/>
    <property type="molecule type" value="Genomic_DNA"/>
</dbReference>
<comment type="caution">
    <text evidence="1">The sequence shown here is derived from an EMBL/GenBank/DDBJ whole genome shotgun (WGS) entry which is preliminary data.</text>
</comment>
<organism evidence="1 2">
    <name type="scientific">Gigaspora margarita</name>
    <dbReference type="NCBI Taxonomy" id="4874"/>
    <lineage>
        <taxon>Eukaryota</taxon>
        <taxon>Fungi</taxon>
        <taxon>Fungi incertae sedis</taxon>
        <taxon>Mucoromycota</taxon>
        <taxon>Glomeromycotina</taxon>
        <taxon>Glomeromycetes</taxon>
        <taxon>Diversisporales</taxon>
        <taxon>Gigasporaceae</taxon>
        <taxon>Gigaspora</taxon>
    </lineage>
</organism>
<reference evidence="1 2" key="1">
    <citation type="submission" date="2021-06" db="EMBL/GenBank/DDBJ databases">
        <authorList>
            <person name="Kallberg Y."/>
            <person name="Tangrot J."/>
            <person name="Rosling A."/>
        </authorList>
    </citation>
    <scope>NUCLEOTIDE SEQUENCE [LARGE SCALE GENOMIC DNA]</scope>
    <source>
        <strain evidence="1 2">120-4 pot B 10/14</strain>
    </source>
</reference>
<keyword evidence="2" id="KW-1185">Reference proteome</keyword>